<dbReference type="RefSeq" id="WP_007415430.1">
    <property type="nucleotide sequence ID" value="NZ_ABOX02000016.1"/>
</dbReference>
<keyword evidence="2" id="KW-0732">Signal</keyword>
<evidence type="ECO:0000256" key="1">
    <source>
        <dbReference type="SAM" id="MobiDB-lite"/>
    </source>
</evidence>
<organism evidence="4 5">
    <name type="scientific">Pedosphaera parvula (strain Ellin514)</name>
    <dbReference type="NCBI Taxonomy" id="320771"/>
    <lineage>
        <taxon>Bacteria</taxon>
        <taxon>Pseudomonadati</taxon>
        <taxon>Verrucomicrobiota</taxon>
        <taxon>Pedosphaerae</taxon>
        <taxon>Pedosphaerales</taxon>
        <taxon>Pedosphaeraceae</taxon>
        <taxon>Pedosphaera</taxon>
    </lineage>
</organism>
<evidence type="ECO:0000259" key="3">
    <source>
        <dbReference type="Pfam" id="PF05239"/>
    </source>
</evidence>
<feature type="domain" description="PRC-barrel" evidence="3">
    <location>
        <begin position="35"/>
        <end position="108"/>
    </location>
</feature>
<evidence type="ECO:0000256" key="2">
    <source>
        <dbReference type="SAM" id="SignalP"/>
    </source>
</evidence>
<comment type="caution">
    <text evidence="4">The sequence shown here is derived from an EMBL/GenBank/DDBJ whole genome shotgun (WGS) entry which is preliminary data.</text>
</comment>
<gene>
    <name evidence="4" type="ORF">Cflav_PD3449</name>
</gene>
<dbReference type="SUPFAM" id="SSF50346">
    <property type="entry name" value="PRC-barrel domain"/>
    <property type="match status" value="1"/>
</dbReference>
<evidence type="ECO:0000313" key="4">
    <source>
        <dbReference type="EMBL" id="EEF60479.1"/>
    </source>
</evidence>
<dbReference type="InterPro" id="IPR027275">
    <property type="entry name" value="PRC-brl_dom"/>
</dbReference>
<dbReference type="InterPro" id="IPR011033">
    <property type="entry name" value="PRC_barrel-like_sf"/>
</dbReference>
<evidence type="ECO:0000313" key="5">
    <source>
        <dbReference type="Proteomes" id="UP000003688"/>
    </source>
</evidence>
<name>B9XHY6_PEDPL</name>
<proteinExistence type="predicted"/>
<sequence precursor="true">MKIQLMSLGVAIAWLTQAAFAQSQPSGAAGSASEHSFQASKVIGKRVKSAQGDEIGKISDLVINPQTGETFAMVDLGRRRGMAPIPWQLINMGAPDQKDVMVNKPKDVLSSAPTVTDQQWGSFNDPKFTQRIYAYFGVTPAAATGAPAPAPEGSEKGTGHGQAPKPSENPSEPAPAPKAGEDKP</sequence>
<dbReference type="Proteomes" id="UP000003688">
    <property type="component" value="Unassembled WGS sequence"/>
</dbReference>
<accession>B9XHY6</accession>
<dbReference type="Gene3D" id="2.30.30.240">
    <property type="entry name" value="PRC-barrel domain"/>
    <property type="match status" value="1"/>
</dbReference>
<feature type="chain" id="PRO_5002893016" description="PRC-barrel domain-containing protein" evidence="2">
    <location>
        <begin position="22"/>
        <end position="184"/>
    </location>
</feature>
<dbReference type="EMBL" id="ABOX02000016">
    <property type="protein sequence ID" value="EEF60479.1"/>
    <property type="molecule type" value="Genomic_DNA"/>
</dbReference>
<keyword evidence="5" id="KW-1185">Reference proteome</keyword>
<protein>
    <recommendedName>
        <fullName evidence="3">PRC-barrel domain-containing protein</fullName>
    </recommendedName>
</protein>
<feature type="signal peptide" evidence="2">
    <location>
        <begin position="1"/>
        <end position="21"/>
    </location>
</feature>
<dbReference type="Pfam" id="PF05239">
    <property type="entry name" value="PRC"/>
    <property type="match status" value="1"/>
</dbReference>
<reference evidence="4 5" key="1">
    <citation type="journal article" date="2011" name="J. Bacteriol.">
        <title>Genome sequence of 'Pedosphaera parvula' Ellin514, an aerobic Verrucomicrobial isolate from pasture soil.</title>
        <authorList>
            <person name="Kant R."/>
            <person name="van Passel M.W."/>
            <person name="Sangwan P."/>
            <person name="Palva A."/>
            <person name="Lucas S."/>
            <person name="Copeland A."/>
            <person name="Lapidus A."/>
            <person name="Glavina Del Rio T."/>
            <person name="Dalin E."/>
            <person name="Tice H."/>
            <person name="Bruce D."/>
            <person name="Goodwin L."/>
            <person name="Pitluck S."/>
            <person name="Chertkov O."/>
            <person name="Larimer F.W."/>
            <person name="Land M.L."/>
            <person name="Hauser L."/>
            <person name="Brettin T.S."/>
            <person name="Detter J.C."/>
            <person name="Han S."/>
            <person name="de Vos W.M."/>
            <person name="Janssen P.H."/>
            <person name="Smidt H."/>
        </authorList>
    </citation>
    <scope>NUCLEOTIDE SEQUENCE [LARGE SCALE GENOMIC DNA]</scope>
    <source>
        <strain evidence="4 5">Ellin514</strain>
    </source>
</reference>
<dbReference type="OrthoDB" id="286778at2"/>
<feature type="region of interest" description="Disordered" evidence="1">
    <location>
        <begin position="142"/>
        <end position="184"/>
    </location>
</feature>
<dbReference type="AlphaFoldDB" id="B9XHY6"/>